<reference evidence="13" key="1">
    <citation type="journal article" date="2019" name="Int. J. Syst. Evol. Microbiol.">
        <title>The Global Catalogue of Microorganisms (GCM) 10K type strain sequencing project: providing services to taxonomists for standard genome sequencing and annotation.</title>
        <authorList>
            <consortium name="The Broad Institute Genomics Platform"/>
            <consortium name="The Broad Institute Genome Sequencing Center for Infectious Disease"/>
            <person name="Wu L."/>
            <person name="Ma J."/>
        </authorList>
    </citation>
    <scope>NUCLEOTIDE SEQUENCE [LARGE SCALE GENOMIC DNA]</scope>
    <source>
        <strain evidence="13">NBRC 110044</strain>
    </source>
</reference>
<name>A0ABQ5YGF5_9NEIS</name>
<keyword evidence="10" id="KW-0479">Metal-binding</keyword>
<dbReference type="InterPro" id="IPR044861">
    <property type="entry name" value="IPNS-like_FE2OG_OXY"/>
</dbReference>
<dbReference type="InterPro" id="IPR050231">
    <property type="entry name" value="Iron_ascorbate_oxido_reductase"/>
</dbReference>
<gene>
    <name evidence="12" type="ORF">GCM10007907_18730</name>
</gene>
<keyword evidence="10" id="KW-0408">Iron</keyword>
<protein>
    <recommendedName>
        <fullName evidence="4">2-oxoglutarate-dependent ethylene/succinate-forming enzyme</fullName>
        <ecNumber evidence="3">1.13.12.19</ecNumber>
        <ecNumber evidence="2">1.14.20.7</ecNumber>
    </recommendedName>
    <alternativeName>
        <fullName evidence="6">2-oxoglutarate dioxygenase (ethylene-forming)</fullName>
    </alternativeName>
    <alternativeName>
        <fullName evidence="7">2-oxoglutarate/L-arginine monooxygenase/decarboxylase (succinate-forming)</fullName>
    </alternativeName>
</protein>
<dbReference type="RefSeq" id="WP_284196195.1">
    <property type="nucleotide sequence ID" value="NZ_BSOG01000002.1"/>
</dbReference>
<proteinExistence type="inferred from homology"/>
<evidence type="ECO:0000313" key="13">
    <source>
        <dbReference type="Proteomes" id="UP001156706"/>
    </source>
</evidence>
<evidence type="ECO:0000256" key="5">
    <source>
        <dbReference type="ARBA" id="ARBA00022666"/>
    </source>
</evidence>
<dbReference type="InterPro" id="IPR005123">
    <property type="entry name" value="Oxoglu/Fe-dep_dioxygenase_dom"/>
</dbReference>
<dbReference type="EC" id="1.14.20.7" evidence="2"/>
<evidence type="ECO:0000313" key="12">
    <source>
        <dbReference type="EMBL" id="GLR13083.1"/>
    </source>
</evidence>
<dbReference type="PROSITE" id="PS51471">
    <property type="entry name" value="FE2OG_OXY"/>
    <property type="match status" value="1"/>
</dbReference>
<dbReference type="Proteomes" id="UP001156706">
    <property type="component" value="Unassembled WGS sequence"/>
</dbReference>
<comment type="pathway">
    <text evidence="1">Alkene biosynthesis; ethylene biosynthesis via 2-oxoglutarate.</text>
</comment>
<evidence type="ECO:0000256" key="10">
    <source>
        <dbReference type="RuleBase" id="RU003682"/>
    </source>
</evidence>
<dbReference type="EC" id="1.13.12.19" evidence="3"/>
<comment type="catalytic activity">
    <reaction evidence="9">
        <text>L-arginine + 2-oxoglutarate + O2 = guanidine + L-glutamate 5-semialdehyde + succinate + CO2</text>
        <dbReference type="Rhea" id="RHEA:31535"/>
        <dbReference type="ChEBI" id="CHEBI:15379"/>
        <dbReference type="ChEBI" id="CHEBI:16526"/>
        <dbReference type="ChEBI" id="CHEBI:16810"/>
        <dbReference type="ChEBI" id="CHEBI:30031"/>
        <dbReference type="ChEBI" id="CHEBI:30087"/>
        <dbReference type="ChEBI" id="CHEBI:32682"/>
        <dbReference type="ChEBI" id="CHEBI:58066"/>
        <dbReference type="EC" id="1.14.20.7"/>
    </reaction>
</comment>
<comment type="caution">
    <text evidence="12">The sequence shown here is derived from an EMBL/GenBank/DDBJ whole genome shotgun (WGS) entry which is preliminary data.</text>
</comment>
<keyword evidence="13" id="KW-1185">Reference proteome</keyword>
<dbReference type="PANTHER" id="PTHR47990">
    <property type="entry name" value="2-OXOGLUTARATE (2OG) AND FE(II)-DEPENDENT OXYGENASE SUPERFAMILY PROTEIN-RELATED"/>
    <property type="match status" value="1"/>
</dbReference>
<evidence type="ECO:0000256" key="7">
    <source>
        <dbReference type="ARBA" id="ARBA00031282"/>
    </source>
</evidence>
<evidence type="ECO:0000256" key="8">
    <source>
        <dbReference type="ARBA" id="ARBA00047725"/>
    </source>
</evidence>
<accession>A0ABQ5YGF5</accession>
<keyword evidence="5" id="KW-0266">Ethylene biosynthesis</keyword>
<dbReference type="InterPro" id="IPR027443">
    <property type="entry name" value="IPNS-like_sf"/>
</dbReference>
<dbReference type="SUPFAM" id="SSF51197">
    <property type="entry name" value="Clavaminate synthase-like"/>
    <property type="match status" value="1"/>
</dbReference>
<keyword evidence="10" id="KW-0560">Oxidoreductase</keyword>
<evidence type="ECO:0000256" key="1">
    <source>
        <dbReference type="ARBA" id="ARBA00004767"/>
    </source>
</evidence>
<evidence type="ECO:0000256" key="3">
    <source>
        <dbReference type="ARBA" id="ARBA00012531"/>
    </source>
</evidence>
<evidence type="ECO:0000256" key="4">
    <source>
        <dbReference type="ARBA" id="ARBA00019045"/>
    </source>
</evidence>
<evidence type="ECO:0000256" key="2">
    <source>
        <dbReference type="ARBA" id="ARBA00012293"/>
    </source>
</evidence>
<organism evidence="12 13">
    <name type="scientific">Chitinimonas prasina</name>
    <dbReference type="NCBI Taxonomy" id="1434937"/>
    <lineage>
        <taxon>Bacteria</taxon>
        <taxon>Pseudomonadati</taxon>
        <taxon>Pseudomonadota</taxon>
        <taxon>Betaproteobacteria</taxon>
        <taxon>Neisseriales</taxon>
        <taxon>Chitinibacteraceae</taxon>
        <taxon>Chitinimonas</taxon>
    </lineage>
</organism>
<sequence length="281" mass="31535">MNVQTVDYCAHDAPGRFVQSLRETGFAVLVRHPLPPWLISGIYRDWLQFFESGEKEPWRFSRDTQDGWFPPDVSETAKGRSQRDLKEFYHVYTWGRIPPELRTDALSYHGTANALAAELLGWIEAALPTEVSGKLSEPLSTMIDRSPNTLLRVLRYPPLSGDEPAGALRAAEHEDINLITLLPSATGPGLEVRDRQGNWHAVPYETGALVVNVGDMLQEATQGWLPSTPHRVVNPTGADAAESRISLPLFLHPRDEVVLSERHTARTYLDERLRELGIKRA</sequence>
<comment type="catalytic activity">
    <reaction evidence="8">
        <text>2-oxoglutarate + O2 + 2 H(+) = ethene + 3 CO2 + H2O</text>
        <dbReference type="Rhea" id="RHEA:31523"/>
        <dbReference type="ChEBI" id="CHEBI:15377"/>
        <dbReference type="ChEBI" id="CHEBI:15378"/>
        <dbReference type="ChEBI" id="CHEBI:15379"/>
        <dbReference type="ChEBI" id="CHEBI:16526"/>
        <dbReference type="ChEBI" id="CHEBI:16810"/>
        <dbReference type="ChEBI" id="CHEBI:18153"/>
        <dbReference type="EC" id="1.13.12.19"/>
    </reaction>
</comment>
<evidence type="ECO:0000256" key="6">
    <source>
        <dbReference type="ARBA" id="ARBA00031011"/>
    </source>
</evidence>
<evidence type="ECO:0000256" key="9">
    <source>
        <dbReference type="ARBA" id="ARBA00049359"/>
    </source>
</evidence>
<dbReference type="Gene3D" id="2.60.120.330">
    <property type="entry name" value="B-lactam Antibiotic, Isopenicillin N Synthase, Chain"/>
    <property type="match status" value="1"/>
</dbReference>
<evidence type="ECO:0000259" key="11">
    <source>
        <dbReference type="PROSITE" id="PS51471"/>
    </source>
</evidence>
<comment type="similarity">
    <text evidence="10">Belongs to the iron/ascorbate-dependent oxidoreductase family.</text>
</comment>
<dbReference type="Pfam" id="PF03171">
    <property type="entry name" value="2OG-FeII_Oxy"/>
    <property type="match status" value="1"/>
</dbReference>
<dbReference type="EMBL" id="BSOG01000002">
    <property type="protein sequence ID" value="GLR13083.1"/>
    <property type="molecule type" value="Genomic_DNA"/>
</dbReference>
<feature type="domain" description="Fe2OG dioxygenase" evidence="11">
    <location>
        <begin position="146"/>
        <end position="253"/>
    </location>
</feature>